<dbReference type="PROSITE" id="PS51257">
    <property type="entry name" value="PROKAR_LIPOPROTEIN"/>
    <property type="match status" value="1"/>
</dbReference>
<name>A0ABY7T251_9SPHI</name>
<feature type="domain" description="SusE outer membrane protein" evidence="1">
    <location>
        <begin position="23"/>
        <end position="131"/>
    </location>
</feature>
<accession>A0ABY7T251</accession>
<organism evidence="2 3">
    <name type="scientific">Mucilaginibacter jinjuensis</name>
    <dbReference type="NCBI Taxonomy" id="1176721"/>
    <lineage>
        <taxon>Bacteria</taxon>
        <taxon>Pseudomonadati</taxon>
        <taxon>Bacteroidota</taxon>
        <taxon>Sphingobacteriia</taxon>
        <taxon>Sphingobacteriales</taxon>
        <taxon>Sphingobacteriaceae</taxon>
        <taxon>Mucilaginibacter</taxon>
    </lineage>
</organism>
<gene>
    <name evidence="2" type="ORF">PQO05_17255</name>
</gene>
<evidence type="ECO:0000313" key="3">
    <source>
        <dbReference type="Proteomes" id="UP001216139"/>
    </source>
</evidence>
<evidence type="ECO:0000259" key="1">
    <source>
        <dbReference type="Pfam" id="PF14292"/>
    </source>
</evidence>
<dbReference type="EMBL" id="CP117167">
    <property type="protein sequence ID" value="WCT10487.1"/>
    <property type="molecule type" value="Genomic_DNA"/>
</dbReference>
<keyword evidence="3" id="KW-1185">Reference proteome</keyword>
<reference evidence="2 3" key="1">
    <citation type="submission" date="2023-02" db="EMBL/GenBank/DDBJ databases">
        <title>Genome sequence of Mucilaginibacter jinjuensis strain KACC 16571.</title>
        <authorList>
            <person name="Kim S."/>
            <person name="Heo J."/>
            <person name="Kwon S.-W."/>
        </authorList>
    </citation>
    <scope>NUCLEOTIDE SEQUENCE [LARGE SCALE GENOMIC DNA]</scope>
    <source>
        <strain evidence="2 3">KACC 16571</strain>
    </source>
</reference>
<dbReference type="InterPro" id="IPR025970">
    <property type="entry name" value="SusE"/>
</dbReference>
<evidence type="ECO:0000313" key="2">
    <source>
        <dbReference type="EMBL" id="WCT10487.1"/>
    </source>
</evidence>
<dbReference type="RefSeq" id="WP_273628675.1">
    <property type="nucleotide sequence ID" value="NZ_CP117167.1"/>
</dbReference>
<protein>
    <submittedName>
        <fullName evidence="2">SusE domain-containing protein</fullName>
    </submittedName>
</protein>
<sequence length="375" mass="40226">MRRLINLSFMVIAAITAFTSCKKDERTLDLNVHPVSVLGAPADQASISLQPATGASMVFTWNATQAADGDMVLYEVAFDKADGDFSKPVYKALSDGGGVQAQATVTQKDLNKIASLAGIQSSSTGKIKWTVLASKATNVVAGSASHTLQITRPAGFAVLPTALYITGTATEAGDDVTKAIALKQTSDGVFELYTSLKPGTYQLTDKQSASGTKYYLDANGIIQQGNSTTTVTAATQPYRLSYDFSVATSSIVGIQSLGLYVSAYATETGQLSYIGNGTWEAAKIPVTFYQFSWGRDDRYKFILHTAKGLEYYGSENVNNDPPAGKPADYFYLLPVTNDQWNNTYKFPPAADTHNVKVDVYFQAGGPYTHTATAFN</sequence>
<dbReference type="Pfam" id="PF14292">
    <property type="entry name" value="SusE"/>
    <property type="match status" value="1"/>
</dbReference>
<dbReference type="Proteomes" id="UP001216139">
    <property type="component" value="Chromosome"/>
</dbReference>
<proteinExistence type="predicted"/>